<keyword evidence="3" id="KW-1185">Reference proteome</keyword>
<dbReference type="SUPFAM" id="SSF55729">
    <property type="entry name" value="Acyl-CoA N-acyltransferases (Nat)"/>
    <property type="match status" value="1"/>
</dbReference>
<name>A0A420EI29_9ALTE</name>
<dbReference type="CDD" id="cd04301">
    <property type="entry name" value="NAT_SF"/>
    <property type="match status" value="1"/>
</dbReference>
<feature type="domain" description="N-acetyltransferase" evidence="1">
    <location>
        <begin position="1"/>
        <end position="112"/>
    </location>
</feature>
<dbReference type="Gene3D" id="3.40.630.30">
    <property type="match status" value="1"/>
</dbReference>
<dbReference type="AlphaFoldDB" id="A0A420EI29"/>
<evidence type="ECO:0000313" key="3">
    <source>
        <dbReference type="Proteomes" id="UP000286482"/>
    </source>
</evidence>
<dbReference type="PROSITE" id="PS51186">
    <property type="entry name" value="GNAT"/>
    <property type="match status" value="1"/>
</dbReference>
<dbReference type="GO" id="GO:0016747">
    <property type="term" value="F:acyltransferase activity, transferring groups other than amino-acyl groups"/>
    <property type="evidence" value="ECO:0007669"/>
    <property type="project" value="InterPro"/>
</dbReference>
<reference evidence="2 3" key="1">
    <citation type="submission" date="2018-09" db="EMBL/GenBank/DDBJ databases">
        <authorList>
            <person name="Wang Z."/>
        </authorList>
    </citation>
    <scope>NUCLEOTIDE SEQUENCE [LARGE SCALE GENOMIC DNA]</scope>
    <source>
        <strain evidence="2 3">ALS 81</strain>
    </source>
</reference>
<organism evidence="2 3">
    <name type="scientific">Alginatibacterium sediminis</name>
    <dbReference type="NCBI Taxonomy" id="2164068"/>
    <lineage>
        <taxon>Bacteria</taxon>
        <taxon>Pseudomonadati</taxon>
        <taxon>Pseudomonadota</taxon>
        <taxon>Gammaproteobacteria</taxon>
        <taxon>Alteromonadales</taxon>
        <taxon>Alteromonadaceae</taxon>
        <taxon>Alginatibacterium</taxon>
    </lineage>
</organism>
<dbReference type="EMBL" id="RAQO01000004">
    <property type="protein sequence ID" value="RKF20355.1"/>
    <property type="molecule type" value="Genomic_DNA"/>
</dbReference>
<proteinExistence type="predicted"/>
<dbReference type="InterPro" id="IPR016181">
    <property type="entry name" value="Acyl_CoA_acyltransferase"/>
</dbReference>
<gene>
    <name evidence="2" type="ORF">DBZ36_07910</name>
</gene>
<accession>A0A420EI29</accession>
<protein>
    <submittedName>
        <fullName evidence="2">GNAT family N-acetyltransferase</fullName>
    </submittedName>
</protein>
<dbReference type="InterPro" id="IPR000182">
    <property type="entry name" value="GNAT_dom"/>
</dbReference>
<dbReference type="Proteomes" id="UP000286482">
    <property type="component" value="Unassembled WGS sequence"/>
</dbReference>
<sequence length="115" mass="13312">MHPDLDEKSVGYFIRDEHGDIVGGLIAKLMFTTLHVKYLWISESIRRLGFGKKLIELAQRDANQQGVINVFLDTYSFQAPLFYESLGFKEAGRYNDYPMRGVDKIFYQKTLIVKS</sequence>
<dbReference type="OrthoDB" id="9787920at2"/>
<dbReference type="Pfam" id="PF13508">
    <property type="entry name" value="Acetyltransf_7"/>
    <property type="match status" value="1"/>
</dbReference>
<dbReference type="RefSeq" id="WP_120354359.1">
    <property type="nucleotide sequence ID" value="NZ_RAQO01000004.1"/>
</dbReference>
<evidence type="ECO:0000313" key="2">
    <source>
        <dbReference type="EMBL" id="RKF20355.1"/>
    </source>
</evidence>
<comment type="caution">
    <text evidence="2">The sequence shown here is derived from an EMBL/GenBank/DDBJ whole genome shotgun (WGS) entry which is preliminary data.</text>
</comment>
<evidence type="ECO:0000259" key="1">
    <source>
        <dbReference type="PROSITE" id="PS51186"/>
    </source>
</evidence>
<keyword evidence="2" id="KW-0808">Transferase</keyword>